<feature type="compositionally biased region" description="Low complexity" evidence="1">
    <location>
        <begin position="104"/>
        <end position="121"/>
    </location>
</feature>
<feature type="compositionally biased region" description="Basic and acidic residues" evidence="1">
    <location>
        <begin position="455"/>
        <end position="488"/>
    </location>
</feature>
<evidence type="ECO:0000313" key="2">
    <source>
        <dbReference type="EMBL" id="CAK7215858.1"/>
    </source>
</evidence>
<keyword evidence="3" id="KW-1185">Reference proteome</keyword>
<reference evidence="2 3" key="1">
    <citation type="submission" date="2024-01" db="EMBL/GenBank/DDBJ databases">
        <authorList>
            <person name="Allen C."/>
            <person name="Tagirdzhanova G."/>
        </authorList>
    </citation>
    <scope>NUCLEOTIDE SEQUENCE [LARGE SCALE GENOMIC DNA]</scope>
</reference>
<name>A0ABP0B8M2_9PEZI</name>
<dbReference type="EMBL" id="CAWUHD010000018">
    <property type="protein sequence ID" value="CAK7215858.1"/>
    <property type="molecule type" value="Genomic_DNA"/>
</dbReference>
<evidence type="ECO:0000313" key="3">
    <source>
        <dbReference type="Proteomes" id="UP001642482"/>
    </source>
</evidence>
<feature type="region of interest" description="Disordered" evidence="1">
    <location>
        <begin position="436"/>
        <end position="562"/>
    </location>
</feature>
<feature type="compositionally biased region" description="Low complexity" evidence="1">
    <location>
        <begin position="521"/>
        <end position="540"/>
    </location>
</feature>
<sequence length="562" mass="61728">MADIPVAAGGEPVVQLSVESDVPPILPLASTPPTQPDTEPSQWQPRRPRSIPTCPDPGSLYDILRENNGSSLYVLPILWTDAHPRLLGAKYIAKEPILNISPSSLTGSHSSSSHSSGSSPRTLHRPSEIAETLSYDLISLLSAEDTRPFSKSRAIKNVLSTLFKSAFSRAKSVAELDMHFGGRVYRSAVRVPVFWKSADTADATSFDSAVTRPISSFGHVPNAARESNDFNGISSVQSSQGVSDGPIVAYVNRSHLSAIRKNLFRIVPGPEGGDRCNTPVSRLQALRSKQLIPAELDQDAYLTGVFVAMAQSHFYENSPSRMASQVYWWNSRHRGSQVTTVHEFHDLKLRILTHDDDTSEFIVYTAVVTAAFLKRFAEPLKAMEDAEEQAGLHIEYTRVPVWPILGLRERLGKAFGSDLVGDVQETTDLFREEVDMDESKDDDNANDDADTNNKLGDKSVDDNSADREARYKEAQEATEQQRTEERMRTLKRKRTEKVTLSEMLKGTTNDKVAHVTDNSNGTTIGPSPAAAAAVAITSPTLSPPKKRRQARRSLSSSSLAVF</sequence>
<organism evidence="2 3">
    <name type="scientific">Sporothrix eucalyptigena</name>
    <dbReference type="NCBI Taxonomy" id="1812306"/>
    <lineage>
        <taxon>Eukaryota</taxon>
        <taxon>Fungi</taxon>
        <taxon>Dikarya</taxon>
        <taxon>Ascomycota</taxon>
        <taxon>Pezizomycotina</taxon>
        <taxon>Sordariomycetes</taxon>
        <taxon>Sordariomycetidae</taxon>
        <taxon>Ophiostomatales</taxon>
        <taxon>Ophiostomataceae</taxon>
        <taxon>Sporothrix</taxon>
    </lineage>
</organism>
<gene>
    <name evidence="2" type="ORF">SEUCBS140593_002672</name>
</gene>
<feature type="region of interest" description="Disordered" evidence="1">
    <location>
        <begin position="104"/>
        <end position="125"/>
    </location>
</feature>
<feature type="compositionally biased region" description="Acidic residues" evidence="1">
    <location>
        <begin position="436"/>
        <end position="450"/>
    </location>
</feature>
<dbReference type="Proteomes" id="UP001642482">
    <property type="component" value="Unassembled WGS sequence"/>
</dbReference>
<feature type="compositionally biased region" description="Low complexity" evidence="1">
    <location>
        <begin position="552"/>
        <end position="562"/>
    </location>
</feature>
<proteinExistence type="predicted"/>
<evidence type="ECO:0000256" key="1">
    <source>
        <dbReference type="SAM" id="MobiDB-lite"/>
    </source>
</evidence>
<comment type="caution">
    <text evidence="2">The sequence shown here is derived from an EMBL/GenBank/DDBJ whole genome shotgun (WGS) entry which is preliminary data.</text>
</comment>
<feature type="region of interest" description="Disordered" evidence="1">
    <location>
        <begin position="23"/>
        <end position="58"/>
    </location>
</feature>
<accession>A0ABP0B8M2</accession>
<feature type="compositionally biased region" description="Polar residues" evidence="1">
    <location>
        <begin position="506"/>
        <end position="520"/>
    </location>
</feature>
<protein>
    <submittedName>
        <fullName evidence="2">Uncharacterized protein</fullName>
    </submittedName>
</protein>